<feature type="compositionally biased region" description="Basic and acidic residues" evidence="1">
    <location>
        <begin position="1"/>
        <end position="17"/>
    </location>
</feature>
<evidence type="ECO:0000313" key="2">
    <source>
        <dbReference type="EMBL" id="CAG7832208.1"/>
    </source>
</evidence>
<organism evidence="2 3">
    <name type="scientific">Allacma fusca</name>
    <dbReference type="NCBI Taxonomy" id="39272"/>
    <lineage>
        <taxon>Eukaryota</taxon>
        <taxon>Metazoa</taxon>
        <taxon>Ecdysozoa</taxon>
        <taxon>Arthropoda</taxon>
        <taxon>Hexapoda</taxon>
        <taxon>Collembola</taxon>
        <taxon>Symphypleona</taxon>
        <taxon>Sminthuridae</taxon>
        <taxon>Allacma</taxon>
    </lineage>
</organism>
<name>A0A8J2LI08_9HEXA</name>
<feature type="compositionally biased region" description="Polar residues" evidence="1">
    <location>
        <begin position="18"/>
        <end position="33"/>
    </location>
</feature>
<protein>
    <submittedName>
        <fullName evidence="2">Uncharacterized protein</fullName>
    </submittedName>
</protein>
<sequence length="33" mass="3614">EIDTLMRRRPCDAKEGDVNSSTVSTAWQGSTVC</sequence>
<dbReference type="Proteomes" id="UP000708208">
    <property type="component" value="Unassembled WGS sequence"/>
</dbReference>
<dbReference type="AlphaFoldDB" id="A0A8J2LI08"/>
<feature type="region of interest" description="Disordered" evidence="1">
    <location>
        <begin position="1"/>
        <end position="33"/>
    </location>
</feature>
<gene>
    <name evidence="2" type="ORF">AFUS01_LOCUS41905</name>
</gene>
<comment type="caution">
    <text evidence="2">The sequence shown here is derived from an EMBL/GenBank/DDBJ whole genome shotgun (WGS) entry which is preliminary data.</text>
</comment>
<reference evidence="2" key="1">
    <citation type="submission" date="2021-06" db="EMBL/GenBank/DDBJ databases">
        <authorList>
            <person name="Hodson N. C."/>
            <person name="Mongue J. A."/>
            <person name="Jaron S. K."/>
        </authorList>
    </citation>
    <scope>NUCLEOTIDE SEQUENCE</scope>
</reference>
<evidence type="ECO:0000256" key="1">
    <source>
        <dbReference type="SAM" id="MobiDB-lite"/>
    </source>
</evidence>
<keyword evidence="3" id="KW-1185">Reference proteome</keyword>
<feature type="non-terminal residue" evidence="2">
    <location>
        <position position="1"/>
    </location>
</feature>
<dbReference type="EMBL" id="CAJVCH010563955">
    <property type="protein sequence ID" value="CAG7832208.1"/>
    <property type="molecule type" value="Genomic_DNA"/>
</dbReference>
<evidence type="ECO:0000313" key="3">
    <source>
        <dbReference type="Proteomes" id="UP000708208"/>
    </source>
</evidence>
<proteinExistence type="predicted"/>
<accession>A0A8J2LI08</accession>